<feature type="zinc finger region" description="TAZ-type" evidence="12">
    <location>
        <begin position="1"/>
        <end position="46"/>
    </location>
</feature>
<keyword evidence="4 12" id="KW-0479">Metal-binding</keyword>
<comment type="catalytic activity">
    <reaction evidence="11">
        <text>L-lysyl-[protein] + acetyl-CoA = N(6)-acetyl-L-lysyl-[protein] + CoA + H(+)</text>
        <dbReference type="Rhea" id="RHEA:45948"/>
        <dbReference type="Rhea" id="RHEA-COMP:9752"/>
        <dbReference type="Rhea" id="RHEA-COMP:10731"/>
        <dbReference type="ChEBI" id="CHEBI:15378"/>
        <dbReference type="ChEBI" id="CHEBI:29969"/>
        <dbReference type="ChEBI" id="CHEBI:57287"/>
        <dbReference type="ChEBI" id="CHEBI:57288"/>
        <dbReference type="ChEBI" id="CHEBI:61930"/>
        <dbReference type="EC" id="2.3.1.48"/>
    </reaction>
</comment>
<evidence type="ECO:0000256" key="9">
    <source>
        <dbReference type="ARBA" id="ARBA00023163"/>
    </source>
</evidence>
<dbReference type="GO" id="GO:0005667">
    <property type="term" value="C:transcription regulator complex"/>
    <property type="evidence" value="ECO:0007669"/>
    <property type="project" value="TreeGrafter"/>
</dbReference>
<keyword evidence="8" id="KW-0805">Transcription regulation</keyword>
<keyword evidence="3" id="KW-0808">Transferase</keyword>
<evidence type="ECO:0000259" key="13">
    <source>
        <dbReference type="PROSITE" id="PS50134"/>
    </source>
</evidence>
<keyword evidence="5 12" id="KW-0863">Zinc-finger</keyword>
<dbReference type="InterPro" id="IPR013178">
    <property type="entry name" value="Histone_AcTrfase_Rtt109/CBP"/>
</dbReference>
<evidence type="ECO:0000313" key="14">
    <source>
        <dbReference type="EMBL" id="GFY59854.1"/>
    </source>
</evidence>
<evidence type="ECO:0000256" key="3">
    <source>
        <dbReference type="ARBA" id="ARBA00022679"/>
    </source>
</evidence>
<evidence type="ECO:0000256" key="8">
    <source>
        <dbReference type="ARBA" id="ARBA00023015"/>
    </source>
</evidence>
<dbReference type="Gene3D" id="1.20.1020.10">
    <property type="entry name" value="TAZ domain"/>
    <property type="match status" value="1"/>
</dbReference>
<dbReference type="GO" id="GO:0008270">
    <property type="term" value="F:zinc ion binding"/>
    <property type="evidence" value="ECO:0007669"/>
    <property type="project" value="UniProtKB-KW"/>
</dbReference>
<dbReference type="GO" id="GO:0005634">
    <property type="term" value="C:nucleus"/>
    <property type="evidence" value="ECO:0007669"/>
    <property type="project" value="UniProtKB-SubCell"/>
</dbReference>
<dbReference type="PROSITE" id="PS50134">
    <property type="entry name" value="ZF_TAZ"/>
    <property type="match status" value="1"/>
</dbReference>
<evidence type="ECO:0000256" key="4">
    <source>
        <dbReference type="ARBA" id="ARBA00022723"/>
    </source>
</evidence>
<evidence type="ECO:0000256" key="12">
    <source>
        <dbReference type="PROSITE-ProRule" id="PRU00203"/>
    </source>
</evidence>
<protein>
    <recommendedName>
        <fullName evidence="2">histone acetyltransferase</fullName>
        <ecNumber evidence="2">2.3.1.48</ecNumber>
    </recommendedName>
</protein>
<sequence length="164" mass="18088">MKDVLSHMTTCQAGKTCTVPHCSSSTQIMSHWKNCTKNDCPVCVPLKQITGCWQQEQAATDQTSQPNQGPIPKEGALAALRLIFNYCNDNPDMIPRNQTLTGPHMTEQVAHCSSQNLDHIRSLQPGQQSVQQSALQSRPMLQSSSTTFPSVSQNFLIMTAFNPK</sequence>
<comment type="caution">
    <text evidence="14">The sequence shown here is derived from an EMBL/GenBank/DDBJ whole genome shotgun (WGS) entry which is preliminary data.</text>
</comment>
<name>A0A8X7CCH4_9ARAC</name>
<dbReference type="OrthoDB" id="899at2759"/>
<keyword evidence="7" id="KW-0156">Chromatin regulator</keyword>
<dbReference type="GO" id="GO:0000123">
    <property type="term" value="C:histone acetyltransferase complex"/>
    <property type="evidence" value="ECO:0007669"/>
    <property type="project" value="TreeGrafter"/>
</dbReference>
<evidence type="ECO:0000313" key="15">
    <source>
        <dbReference type="Proteomes" id="UP000886998"/>
    </source>
</evidence>
<dbReference type="Proteomes" id="UP000886998">
    <property type="component" value="Unassembled WGS sequence"/>
</dbReference>
<dbReference type="GO" id="GO:0004402">
    <property type="term" value="F:histone acetyltransferase activity"/>
    <property type="evidence" value="ECO:0007669"/>
    <property type="project" value="InterPro"/>
</dbReference>
<organism evidence="14 15">
    <name type="scientific">Trichonephila inaurata madagascariensis</name>
    <dbReference type="NCBI Taxonomy" id="2747483"/>
    <lineage>
        <taxon>Eukaryota</taxon>
        <taxon>Metazoa</taxon>
        <taxon>Ecdysozoa</taxon>
        <taxon>Arthropoda</taxon>
        <taxon>Chelicerata</taxon>
        <taxon>Arachnida</taxon>
        <taxon>Araneae</taxon>
        <taxon>Araneomorphae</taxon>
        <taxon>Entelegynae</taxon>
        <taxon>Araneoidea</taxon>
        <taxon>Nephilidae</taxon>
        <taxon>Trichonephila</taxon>
        <taxon>Trichonephila inaurata</taxon>
    </lineage>
</organism>
<dbReference type="GO" id="GO:0031490">
    <property type="term" value="F:chromatin DNA binding"/>
    <property type="evidence" value="ECO:0007669"/>
    <property type="project" value="TreeGrafter"/>
</dbReference>
<keyword evidence="15" id="KW-1185">Reference proteome</keyword>
<dbReference type="AlphaFoldDB" id="A0A8X7CCH4"/>
<dbReference type="InterPro" id="IPR035898">
    <property type="entry name" value="TAZ_dom_sf"/>
</dbReference>
<dbReference type="Pfam" id="PF02135">
    <property type="entry name" value="zf-TAZ"/>
    <property type="match status" value="1"/>
</dbReference>
<evidence type="ECO:0000256" key="6">
    <source>
        <dbReference type="ARBA" id="ARBA00022833"/>
    </source>
</evidence>
<evidence type="ECO:0000256" key="11">
    <source>
        <dbReference type="ARBA" id="ARBA00048017"/>
    </source>
</evidence>
<dbReference type="GO" id="GO:0003713">
    <property type="term" value="F:transcription coactivator activity"/>
    <property type="evidence" value="ECO:0007669"/>
    <property type="project" value="TreeGrafter"/>
</dbReference>
<keyword evidence="6 12" id="KW-0862">Zinc</keyword>
<feature type="domain" description="TAZ-type" evidence="13">
    <location>
        <begin position="1"/>
        <end position="46"/>
    </location>
</feature>
<dbReference type="SMART" id="SM00551">
    <property type="entry name" value="ZnF_TAZ"/>
    <property type="match status" value="1"/>
</dbReference>
<dbReference type="PANTHER" id="PTHR13808">
    <property type="entry name" value="CBP/P300-RELATED"/>
    <property type="match status" value="1"/>
</dbReference>
<evidence type="ECO:0000256" key="10">
    <source>
        <dbReference type="ARBA" id="ARBA00023242"/>
    </source>
</evidence>
<dbReference type="SUPFAM" id="SSF57933">
    <property type="entry name" value="TAZ domain"/>
    <property type="match status" value="1"/>
</dbReference>
<gene>
    <name evidence="14" type="primary">NCL1_49722</name>
    <name evidence="14" type="ORF">TNIN_99051</name>
</gene>
<evidence type="ECO:0000256" key="1">
    <source>
        <dbReference type="ARBA" id="ARBA00004123"/>
    </source>
</evidence>
<evidence type="ECO:0000256" key="2">
    <source>
        <dbReference type="ARBA" id="ARBA00013184"/>
    </source>
</evidence>
<dbReference type="PANTHER" id="PTHR13808:SF1">
    <property type="entry name" value="HISTONE ACETYLTRANSFERASE"/>
    <property type="match status" value="1"/>
</dbReference>
<dbReference type="InterPro" id="IPR000197">
    <property type="entry name" value="Znf_TAZ"/>
</dbReference>
<dbReference type="EMBL" id="BMAV01012862">
    <property type="protein sequence ID" value="GFY59854.1"/>
    <property type="molecule type" value="Genomic_DNA"/>
</dbReference>
<comment type="subcellular location">
    <subcellularLocation>
        <location evidence="1">Nucleus</location>
    </subcellularLocation>
</comment>
<keyword evidence="10" id="KW-0539">Nucleus</keyword>
<keyword evidence="9" id="KW-0804">Transcription</keyword>
<reference evidence="14" key="1">
    <citation type="submission" date="2020-08" db="EMBL/GenBank/DDBJ databases">
        <title>Multicomponent nature underlies the extraordinary mechanical properties of spider dragline silk.</title>
        <authorList>
            <person name="Kono N."/>
            <person name="Nakamura H."/>
            <person name="Mori M."/>
            <person name="Yoshida Y."/>
            <person name="Ohtoshi R."/>
            <person name="Malay A.D."/>
            <person name="Moran D.A.P."/>
            <person name="Tomita M."/>
            <person name="Numata K."/>
            <person name="Arakawa K."/>
        </authorList>
    </citation>
    <scope>NUCLEOTIDE SEQUENCE</scope>
</reference>
<dbReference type="GO" id="GO:0045944">
    <property type="term" value="P:positive regulation of transcription by RNA polymerase II"/>
    <property type="evidence" value="ECO:0007669"/>
    <property type="project" value="TreeGrafter"/>
</dbReference>
<proteinExistence type="predicted"/>
<evidence type="ECO:0000256" key="5">
    <source>
        <dbReference type="ARBA" id="ARBA00022771"/>
    </source>
</evidence>
<dbReference type="EC" id="2.3.1.48" evidence="2"/>
<evidence type="ECO:0000256" key="7">
    <source>
        <dbReference type="ARBA" id="ARBA00022853"/>
    </source>
</evidence>
<accession>A0A8X7CCH4</accession>